<feature type="compositionally biased region" description="Acidic residues" evidence="1">
    <location>
        <begin position="101"/>
        <end position="116"/>
    </location>
</feature>
<dbReference type="GO" id="GO:0008195">
    <property type="term" value="F:phosphatidate phosphatase activity"/>
    <property type="evidence" value="ECO:0007669"/>
    <property type="project" value="TreeGrafter"/>
</dbReference>
<feature type="domain" description="Lipin N-terminal" evidence="2">
    <location>
        <begin position="24"/>
        <end position="100"/>
    </location>
</feature>
<dbReference type="Pfam" id="PF04571">
    <property type="entry name" value="Lipin_N"/>
    <property type="match status" value="1"/>
</dbReference>
<evidence type="ECO:0000259" key="2">
    <source>
        <dbReference type="Pfam" id="PF04571"/>
    </source>
</evidence>
<proteinExistence type="predicted"/>
<dbReference type="STRING" id="57577.A0A2K3MDG9"/>
<evidence type="ECO:0000256" key="1">
    <source>
        <dbReference type="SAM" id="MobiDB-lite"/>
    </source>
</evidence>
<dbReference type="PANTHER" id="PTHR12181">
    <property type="entry name" value="LIPIN"/>
    <property type="match status" value="1"/>
</dbReference>
<gene>
    <name evidence="3" type="ORF">L195_g044920</name>
</gene>
<feature type="region of interest" description="Disordered" evidence="1">
    <location>
        <begin position="97"/>
        <end position="127"/>
    </location>
</feature>
<accession>A0A2K3MDG9</accession>
<feature type="non-terminal residue" evidence="3">
    <location>
        <position position="127"/>
    </location>
</feature>
<comment type="caution">
    <text evidence="3">The sequence shown here is derived from an EMBL/GenBank/DDBJ whole genome shotgun (WGS) entry which is preliminary data.</text>
</comment>
<dbReference type="InterPro" id="IPR007651">
    <property type="entry name" value="Lipin_N"/>
</dbReference>
<dbReference type="Proteomes" id="UP000236291">
    <property type="component" value="Unassembled WGS sequence"/>
</dbReference>
<evidence type="ECO:0000313" key="3">
    <source>
        <dbReference type="EMBL" id="PNX88806.1"/>
    </source>
</evidence>
<dbReference type="EMBL" id="ASHM01057746">
    <property type="protein sequence ID" value="PNX88806.1"/>
    <property type="molecule type" value="Genomic_DNA"/>
</dbReference>
<evidence type="ECO:0000313" key="4">
    <source>
        <dbReference type="Proteomes" id="UP000236291"/>
    </source>
</evidence>
<reference evidence="3 4" key="2">
    <citation type="journal article" date="2017" name="Front. Plant Sci.">
        <title>Gene Classification and Mining of Molecular Markers Useful in Red Clover (Trifolium pratense) Breeding.</title>
        <authorList>
            <person name="Istvanek J."/>
            <person name="Dluhosova J."/>
            <person name="Dluhos P."/>
            <person name="Patkova L."/>
            <person name="Nedelnik J."/>
            <person name="Repkova J."/>
        </authorList>
    </citation>
    <scope>NUCLEOTIDE SEQUENCE [LARGE SCALE GENOMIC DNA]</scope>
    <source>
        <strain evidence="4">cv. Tatra</strain>
        <tissue evidence="3">Young leaves</tissue>
    </source>
</reference>
<dbReference type="AlphaFoldDB" id="A0A2K3MDG9"/>
<sequence length="127" mass="14312">MQAWGRLGGYIRRGVCSVSGPFLPFGGAVDIIVVQQKDGSFKSSPWYVRFGKFHRVMKAAKREKVKVSVSVNGVETDFHMCLNPKGEAFFLHANSQHGEGGEEQMEELLEEDEDGTELWSYDDIQLR</sequence>
<dbReference type="InterPro" id="IPR026058">
    <property type="entry name" value="LIPIN"/>
</dbReference>
<name>A0A2K3MDG9_TRIPR</name>
<protein>
    <submittedName>
        <fullName evidence="3">Phosphatidate phosphatase LPIN3</fullName>
    </submittedName>
</protein>
<organism evidence="3 4">
    <name type="scientific">Trifolium pratense</name>
    <name type="common">Red clover</name>
    <dbReference type="NCBI Taxonomy" id="57577"/>
    <lineage>
        <taxon>Eukaryota</taxon>
        <taxon>Viridiplantae</taxon>
        <taxon>Streptophyta</taxon>
        <taxon>Embryophyta</taxon>
        <taxon>Tracheophyta</taxon>
        <taxon>Spermatophyta</taxon>
        <taxon>Magnoliopsida</taxon>
        <taxon>eudicotyledons</taxon>
        <taxon>Gunneridae</taxon>
        <taxon>Pentapetalae</taxon>
        <taxon>rosids</taxon>
        <taxon>fabids</taxon>
        <taxon>Fabales</taxon>
        <taxon>Fabaceae</taxon>
        <taxon>Papilionoideae</taxon>
        <taxon>50 kb inversion clade</taxon>
        <taxon>NPAAA clade</taxon>
        <taxon>Hologalegina</taxon>
        <taxon>IRL clade</taxon>
        <taxon>Trifolieae</taxon>
        <taxon>Trifolium</taxon>
    </lineage>
</organism>
<reference evidence="3 4" key="1">
    <citation type="journal article" date="2014" name="Am. J. Bot.">
        <title>Genome assembly and annotation for red clover (Trifolium pratense; Fabaceae).</title>
        <authorList>
            <person name="Istvanek J."/>
            <person name="Jaros M."/>
            <person name="Krenek A."/>
            <person name="Repkova J."/>
        </authorList>
    </citation>
    <scope>NUCLEOTIDE SEQUENCE [LARGE SCALE GENOMIC DNA]</scope>
    <source>
        <strain evidence="4">cv. Tatra</strain>
        <tissue evidence="3">Young leaves</tissue>
    </source>
</reference>
<dbReference type="PANTHER" id="PTHR12181:SF12">
    <property type="entry name" value="PHOSPHATIDATE PHOSPHATASE"/>
    <property type="match status" value="1"/>
</dbReference>